<evidence type="ECO:0000256" key="1">
    <source>
        <dbReference type="SAM" id="MobiDB-lite"/>
    </source>
</evidence>
<evidence type="ECO:0000313" key="3">
    <source>
        <dbReference type="EMBL" id="QDV17724.1"/>
    </source>
</evidence>
<protein>
    <submittedName>
        <fullName evidence="3">Leucine Rich repeats (2 copies)</fullName>
    </submittedName>
</protein>
<dbReference type="PANTHER" id="PTHR12904:SF23">
    <property type="entry name" value="PROTEIN ZER-1 HOMOLOG"/>
    <property type="match status" value="1"/>
</dbReference>
<feature type="compositionally biased region" description="Basic and acidic residues" evidence="1">
    <location>
        <begin position="190"/>
        <end position="223"/>
    </location>
</feature>
<keyword evidence="2" id="KW-0732">Signal</keyword>
<name>A0A518FMZ4_9PLAN</name>
<dbReference type="InterPro" id="IPR051341">
    <property type="entry name" value="Zyg-11_UBL_adapter"/>
</dbReference>
<dbReference type="PANTHER" id="PTHR12904">
    <property type="match status" value="1"/>
</dbReference>
<gene>
    <name evidence="3" type="ORF">Pan153_23780</name>
</gene>
<proteinExistence type="predicted"/>
<feature type="chain" id="PRO_5022169341" evidence="2">
    <location>
        <begin position="23"/>
        <end position="223"/>
    </location>
</feature>
<organism evidence="3 4">
    <name type="scientific">Gimesia panareensis</name>
    <dbReference type="NCBI Taxonomy" id="2527978"/>
    <lineage>
        <taxon>Bacteria</taxon>
        <taxon>Pseudomonadati</taxon>
        <taxon>Planctomycetota</taxon>
        <taxon>Planctomycetia</taxon>
        <taxon>Planctomycetales</taxon>
        <taxon>Planctomycetaceae</taxon>
        <taxon>Gimesia</taxon>
    </lineage>
</organism>
<feature type="region of interest" description="Disordered" evidence="1">
    <location>
        <begin position="181"/>
        <end position="223"/>
    </location>
</feature>
<dbReference type="OrthoDB" id="272105at2"/>
<dbReference type="SUPFAM" id="SSF52047">
    <property type="entry name" value="RNI-like"/>
    <property type="match status" value="1"/>
</dbReference>
<dbReference type="AlphaFoldDB" id="A0A518FMZ4"/>
<evidence type="ECO:0000313" key="4">
    <source>
        <dbReference type="Proteomes" id="UP000320839"/>
    </source>
</evidence>
<dbReference type="EMBL" id="CP036317">
    <property type="protein sequence ID" value="QDV17724.1"/>
    <property type="molecule type" value="Genomic_DNA"/>
</dbReference>
<dbReference type="Gene3D" id="3.80.10.10">
    <property type="entry name" value="Ribonuclease Inhibitor"/>
    <property type="match status" value="1"/>
</dbReference>
<evidence type="ECO:0000256" key="2">
    <source>
        <dbReference type="SAM" id="SignalP"/>
    </source>
</evidence>
<dbReference type="Proteomes" id="UP000320839">
    <property type="component" value="Chromosome"/>
</dbReference>
<dbReference type="InterPro" id="IPR032675">
    <property type="entry name" value="LRR_dom_sf"/>
</dbReference>
<dbReference type="RefSeq" id="WP_145455754.1">
    <property type="nucleotide sequence ID" value="NZ_CP036317.1"/>
</dbReference>
<accession>A0A518FMZ4</accession>
<sequence precursor="true">MRFFSVALLTTLSLTQIAVVSAADKKKDPAVEQAKSKVRAAGGSVLELAQNDDRLEVAFHLSDQKVTDETLKSLAGLSKVASLNLRGTDVTSAGLAHLKNLKDLTHLHLEKTKVDDAGMKQLQALPNLEYLNLYGTAVTDAGVAQLGSLKKLKRLYVWQTKVTRPAGLALQEQISGLEVIGIPEPPKPVVAEKPEVPKPAEKKPAEKKPEPKKPEPKKEEKKK</sequence>
<feature type="signal peptide" evidence="2">
    <location>
        <begin position="1"/>
        <end position="22"/>
    </location>
</feature>
<reference evidence="3 4" key="1">
    <citation type="submission" date="2019-02" db="EMBL/GenBank/DDBJ databases">
        <title>Deep-cultivation of Planctomycetes and their phenomic and genomic characterization uncovers novel biology.</title>
        <authorList>
            <person name="Wiegand S."/>
            <person name="Jogler M."/>
            <person name="Boedeker C."/>
            <person name="Pinto D."/>
            <person name="Vollmers J."/>
            <person name="Rivas-Marin E."/>
            <person name="Kohn T."/>
            <person name="Peeters S.H."/>
            <person name="Heuer A."/>
            <person name="Rast P."/>
            <person name="Oberbeckmann S."/>
            <person name="Bunk B."/>
            <person name="Jeske O."/>
            <person name="Meyerdierks A."/>
            <person name="Storesund J.E."/>
            <person name="Kallscheuer N."/>
            <person name="Luecker S."/>
            <person name="Lage O.M."/>
            <person name="Pohl T."/>
            <person name="Merkel B.J."/>
            <person name="Hornburger P."/>
            <person name="Mueller R.-W."/>
            <person name="Bruemmer F."/>
            <person name="Labrenz M."/>
            <person name="Spormann A.M."/>
            <person name="Op den Camp H."/>
            <person name="Overmann J."/>
            <person name="Amann R."/>
            <person name="Jetten M.S.M."/>
            <person name="Mascher T."/>
            <person name="Medema M.H."/>
            <person name="Devos D.P."/>
            <person name="Kaster A.-K."/>
            <person name="Ovreas L."/>
            <person name="Rohde M."/>
            <person name="Galperin M.Y."/>
            <person name="Jogler C."/>
        </authorList>
    </citation>
    <scope>NUCLEOTIDE SEQUENCE [LARGE SCALE GENOMIC DNA]</scope>
    <source>
        <strain evidence="3 4">Pan153</strain>
    </source>
</reference>